<accession>A0A557QCD9</accession>
<sequence>MRRHINTLNGLITLINDDPLAPSPDLPVSSVLAQMIETVVKTTNLSININSTTGGVHSPRSFHYHGQALDINRLDGKRIDDVSNGANVQVFQQAVAAHIDVAECFGPFINIRKRGAQVEQRPDLRIRHVNHLHISSQT</sequence>
<evidence type="ECO:0000313" key="1">
    <source>
        <dbReference type="EMBL" id="TVO50563.1"/>
    </source>
</evidence>
<gene>
    <name evidence="1" type="ORF">FHP91_20920</name>
</gene>
<organism evidence="1 2">
    <name type="scientific">Denitromonas halophila</name>
    <dbReference type="NCBI Taxonomy" id="1629404"/>
    <lineage>
        <taxon>Bacteria</taxon>
        <taxon>Pseudomonadati</taxon>
        <taxon>Pseudomonadota</taxon>
        <taxon>Betaproteobacteria</taxon>
        <taxon>Rhodocyclales</taxon>
        <taxon>Zoogloeaceae</taxon>
        <taxon>Denitromonas</taxon>
    </lineage>
</organism>
<dbReference type="AlphaFoldDB" id="A0A557QCD9"/>
<evidence type="ECO:0000313" key="2">
    <source>
        <dbReference type="Proteomes" id="UP000319502"/>
    </source>
</evidence>
<keyword evidence="2" id="KW-1185">Reference proteome</keyword>
<reference evidence="1 2" key="1">
    <citation type="submission" date="2019-07" db="EMBL/GenBank/DDBJ databases">
        <title>The pathways for chlorine oxyanion respiration interact through the shared metabolite chlorate.</title>
        <authorList>
            <person name="Barnum T.P."/>
            <person name="Cheng Y."/>
            <person name="Hill K.A."/>
            <person name="Lucas L.N."/>
            <person name="Carlson H.K."/>
            <person name="Coates J.D."/>
        </authorList>
    </citation>
    <scope>NUCLEOTIDE SEQUENCE [LARGE SCALE GENOMIC DNA]</scope>
    <source>
        <strain evidence="1 2">SFB-3</strain>
    </source>
</reference>
<dbReference type="RefSeq" id="WP_144311377.1">
    <property type="nucleotide sequence ID" value="NZ_VMNK01000030.1"/>
</dbReference>
<dbReference type="Proteomes" id="UP000319502">
    <property type="component" value="Unassembled WGS sequence"/>
</dbReference>
<dbReference type="EMBL" id="VMNK01000030">
    <property type="protein sequence ID" value="TVO50563.1"/>
    <property type="molecule type" value="Genomic_DNA"/>
</dbReference>
<proteinExistence type="predicted"/>
<name>A0A557QCD9_9RHOO</name>
<comment type="caution">
    <text evidence="1">The sequence shown here is derived from an EMBL/GenBank/DDBJ whole genome shotgun (WGS) entry which is preliminary data.</text>
</comment>
<protein>
    <submittedName>
        <fullName evidence="1">Uncharacterized protein</fullName>
    </submittedName>
</protein>